<organism evidence="3 4">
    <name type="scientific">Heligmosomoides polygyrus</name>
    <name type="common">Parasitic roundworm</name>
    <dbReference type="NCBI Taxonomy" id="6339"/>
    <lineage>
        <taxon>Eukaryota</taxon>
        <taxon>Metazoa</taxon>
        <taxon>Ecdysozoa</taxon>
        <taxon>Nematoda</taxon>
        <taxon>Chromadorea</taxon>
        <taxon>Rhabditida</taxon>
        <taxon>Rhabditina</taxon>
        <taxon>Rhabditomorpha</taxon>
        <taxon>Strongyloidea</taxon>
        <taxon>Heligmosomidae</taxon>
        <taxon>Heligmosomoides</taxon>
    </lineage>
</organism>
<dbReference type="PANTHER" id="PTHR48103:SF2">
    <property type="entry name" value="MIDASIN"/>
    <property type="match status" value="1"/>
</dbReference>
<dbReference type="GO" id="GO:0000055">
    <property type="term" value="P:ribosomal large subunit export from nucleus"/>
    <property type="evidence" value="ECO:0007669"/>
    <property type="project" value="TreeGrafter"/>
</dbReference>
<dbReference type="GO" id="GO:0005524">
    <property type="term" value="F:ATP binding"/>
    <property type="evidence" value="ECO:0007669"/>
    <property type="project" value="UniProtKB-KW"/>
</dbReference>
<evidence type="ECO:0000313" key="3">
    <source>
        <dbReference type="Proteomes" id="UP000050761"/>
    </source>
</evidence>
<proteinExistence type="predicted"/>
<name>A0A183GKS1_HELPZ</name>
<sequence>LLEEMASKVNNSGNGVIDVYRSASLAEFHRAAGLLEVLAKRTEVIKERWPEVCSWFYLMNIKLSLCSVFKAWFQQVSLSLILEAISSFRNARLNTTHMKMSVLIENVIEQCEEWEKMADRANSLQHELAPLRELLVDWKKMEVRSWGELLNRVENDGRVRAQLVAFPLFDALFKAETPDAQNGLIAMATEWVTNASLLDYAARIRSVHCLAEWAKLLGHCSVSLHLHSIAAHYEQYLSVVEASLREARDHRMPYVDGLAAERPLLVCLSGYSAFLALGDRLTTIFREPAEHALRDYVKIVKFNDLNLWNIKKSSQKAHTHLYKIVRKFRDAVGVPVSPYFDNLVEMDPPCAASPSAIPLVEGVVGHGMRARQLAETILAKGWKFPAATVCDVSAAVALAEQTKSCDEAIRVQIDYQGEDEEKEKQQGYARNSRQRAVAMVIKESQSIGLNARKAMALNQEELTRSSLTEVKRCVAKEPFVRKCAGGRNACIRKAMSPNDQLGVATRKHLLGVVGLYVEASS</sequence>
<evidence type="ECO:0000256" key="1">
    <source>
        <dbReference type="ARBA" id="ARBA00022741"/>
    </source>
</evidence>
<dbReference type="Proteomes" id="UP000050761">
    <property type="component" value="Unassembled WGS sequence"/>
</dbReference>
<accession>A0A183GKS1</accession>
<dbReference type="GO" id="GO:0005634">
    <property type="term" value="C:nucleus"/>
    <property type="evidence" value="ECO:0007669"/>
    <property type="project" value="TreeGrafter"/>
</dbReference>
<evidence type="ECO:0000256" key="2">
    <source>
        <dbReference type="ARBA" id="ARBA00022840"/>
    </source>
</evidence>
<protein>
    <submittedName>
        <fullName evidence="4">FAT domain-containing protein</fullName>
    </submittedName>
</protein>
<dbReference type="GO" id="GO:0030687">
    <property type="term" value="C:preribosome, large subunit precursor"/>
    <property type="evidence" value="ECO:0007669"/>
    <property type="project" value="TreeGrafter"/>
</dbReference>
<reference evidence="4" key="1">
    <citation type="submission" date="2019-09" db="UniProtKB">
        <authorList>
            <consortium name="WormBaseParasite"/>
        </authorList>
    </citation>
    <scope>IDENTIFICATION</scope>
</reference>
<keyword evidence="3" id="KW-1185">Reference proteome</keyword>
<dbReference type="AlphaFoldDB" id="A0A183GKS1"/>
<dbReference type="WBParaSite" id="HPBE_0002329101-mRNA-1">
    <property type="protein sequence ID" value="HPBE_0002329101-mRNA-1"/>
    <property type="gene ID" value="HPBE_0002329101"/>
</dbReference>
<dbReference type="GO" id="GO:0000027">
    <property type="term" value="P:ribosomal large subunit assembly"/>
    <property type="evidence" value="ECO:0007669"/>
    <property type="project" value="TreeGrafter"/>
</dbReference>
<evidence type="ECO:0000313" key="4">
    <source>
        <dbReference type="WBParaSite" id="HPBE_0002329101-mRNA-1"/>
    </source>
</evidence>
<dbReference type="PANTHER" id="PTHR48103">
    <property type="entry name" value="MIDASIN-RELATED"/>
    <property type="match status" value="1"/>
</dbReference>
<keyword evidence="2" id="KW-0067">ATP-binding</keyword>
<keyword evidence="1" id="KW-0547">Nucleotide-binding</keyword>